<comment type="caution">
    <text evidence="2">The sequence shown here is derived from an EMBL/GenBank/DDBJ whole genome shotgun (WGS) entry which is preliminary data.</text>
</comment>
<dbReference type="EMBL" id="BPWL01000002">
    <property type="protein sequence ID" value="GJJ07453.1"/>
    <property type="molecule type" value="Genomic_DNA"/>
</dbReference>
<feature type="region of interest" description="Disordered" evidence="1">
    <location>
        <begin position="1531"/>
        <end position="1559"/>
    </location>
</feature>
<evidence type="ECO:0000313" key="2">
    <source>
        <dbReference type="EMBL" id="GJJ07453.1"/>
    </source>
</evidence>
<proteinExistence type="predicted"/>
<sequence length="1610" mass="179834">MSRAPSNYRPLRARFPTDPSSSAVDTITSIPRPIPLSPPETELLQDHFARSHEDSISPPEVSQLPHEIPVSKIRRLGMPNVAYTNGGLTTKDPRSYQRQSKWLIIVCPPKSLNREPPILGHTLSSAPAGRFSSGILIPLFPTLYGQLTAIAREFNMPSTTGLCVYLQLQENSNPTFNPRISDETWQILWASYFSDDRPPSQISSHGLPVCGRIEFDIDLKRAKWYNTWMGFTARDSEGISREASIVPSHWRGESRTSFFHPEMNLNTDDNSSPPQDTPFNPVRRQGPRPLILENRESLHRRSSSRNSIQNIFHDLADHENNLPALSSSAAPQVFVPNALSPMVQELEETQSSKNEELNNIVKKWRESSIIASSAPPDKEVLIQPSLDPTPPPSGLDVELKLDLNDYSWSISSAGPLPSPASPGWPEKLPSIHLADRMQVSRCNTPTTCTSNGPASEYGDIPDSQSYCLPSPDIGWRVLDFVPLTPSTCTTSRPEDLLSPVFSRPLSRISSVDIGVRATGSVPTTPLTCTTWGPDVEAELSPSLSDHSFENLSVDVAMRRKGSAPLTPSIVTSWGPADTPVLTLDSPTHLPLLDLDEFDNFEDEIIRDSCWPHIWPYTQSLVLNLQVPWLHVWPYVQYTVPNSGPTSSQFSDIVKLSLEQYPDLKGLYSLEIKESTLLDNKLVLHNRAPSYPVLQIYSPVYPHNLLELYPDIYDTASATEKIIPDTQLVPSLPYPFLQIYPSIYPLNLMDLYPEIPHQIFDKAQAVTLDHVTSNLRRTLPKVIDSSGYPFFDIYPSIQSSVGNNEGIQALFSNGEHPTHEALYPQFDIYPFVYPFCLEEIYPGMDMNLDSFSESEAIAFSCTEYPLFSLYPTVYPFNLMDIYPVKSQNSLMIDLTKAFHSSILTPEYPELKSHVDVCLSDYLRSRYPSFNIYPAIYPFHLADIYPPTATNDSNFEDEGEVSPKQRPNMAYAIVNQTYSQYPSFNIYPAVYPFHLDDIYPPKVTNISSSFEDVGGVLSTQPPNVTYAFVYPYSLVDIYPQKSASEGENVGSPTGCCNVLLELQYPHLDIYPPVYPYSLMDLYPPITDTALSEYPPIEMSKMSCEDVKSSSCVTPSHTKRLELQLLSGESGNSPLVCPSALTYPFLEIYPRVYPYSVDFIYPSLHVESQISVKDRAPLPLPAPYPNFDIYSPVYPFNLEQIYSPVLLLEESWQPRSGAPHQVTTTHIVDYGTLTPSTLDKPVLKDDELGSQSHQEPHIRDSIALSEDENITISENYVTYPTHAIYPTQYPFFTIYPSISPTIGTDSQPLVQLVEYQNEVSVCCYPFIDIYPSVYPHIAPYPQLQPEYPSSISSDPPAGVTSVRLSNHGIGLRPAREVSGHSTPPPIPVKPQALKRSISLFKPNSSTALKPVKQRRSHRELYIAVFDQVQRALAGGTVTEVAGCESEETQNRGTVQKPNPPSLLPKPAVASHYVSSPISDIERRISKNHIDSHKNHSTPPSGFSSSPNHIRRTQITATFNGHVSASIHNRVQSMHLQSLSKPKEEESDINGLNRSKSLSDKRSSILDKAQKFSTAGIVSREFYNTINAHNLLDKKVPPSVPSKPLSKFGRPKPS</sequence>
<feature type="region of interest" description="Disordered" evidence="1">
    <location>
        <begin position="1441"/>
        <end position="1462"/>
    </location>
</feature>
<gene>
    <name evidence="2" type="ORF">Clacol_001655</name>
</gene>
<keyword evidence="3" id="KW-1185">Reference proteome</keyword>
<feature type="region of interest" description="Disordered" evidence="1">
    <location>
        <begin position="1589"/>
        <end position="1610"/>
    </location>
</feature>
<feature type="compositionally biased region" description="Polar residues" evidence="1">
    <location>
        <begin position="264"/>
        <end position="278"/>
    </location>
</feature>
<feature type="region of interest" description="Disordered" evidence="1">
    <location>
        <begin position="260"/>
        <end position="286"/>
    </location>
</feature>
<dbReference type="Proteomes" id="UP001050691">
    <property type="component" value="Unassembled WGS sequence"/>
</dbReference>
<name>A0AAV5A475_9AGAM</name>
<reference evidence="2" key="1">
    <citation type="submission" date="2021-10" db="EMBL/GenBank/DDBJ databases">
        <title>De novo Genome Assembly of Clathrus columnatus (Basidiomycota, Fungi) Using Illumina and Nanopore Sequence Data.</title>
        <authorList>
            <person name="Ogiso-Tanaka E."/>
            <person name="Itagaki H."/>
            <person name="Hosoya T."/>
            <person name="Hosaka K."/>
        </authorList>
    </citation>
    <scope>NUCLEOTIDE SEQUENCE</scope>
    <source>
        <strain evidence="2">MO-923</strain>
    </source>
</reference>
<evidence type="ECO:0000313" key="3">
    <source>
        <dbReference type="Proteomes" id="UP001050691"/>
    </source>
</evidence>
<feature type="region of interest" description="Disordered" evidence="1">
    <location>
        <begin position="1"/>
        <end position="37"/>
    </location>
</feature>
<organism evidence="2 3">
    <name type="scientific">Clathrus columnatus</name>
    <dbReference type="NCBI Taxonomy" id="1419009"/>
    <lineage>
        <taxon>Eukaryota</taxon>
        <taxon>Fungi</taxon>
        <taxon>Dikarya</taxon>
        <taxon>Basidiomycota</taxon>
        <taxon>Agaricomycotina</taxon>
        <taxon>Agaricomycetes</taxon>
        <taxon>Phallomycetidae</taxon>
        <taxon>Phallales</taxon>
        <taxon>Clathraceae</taxon>
        <taxon>Clathrus</taxon>
    </lineage>
</organism>
<feature type="compositionally biased region" description="Polar residues" evidence="1">
    <location>
        <begin position="18"/>
        <end position="29"/>
    </location>
</feature>
<accession>A0AAV5A475</accession>
<evidence type="ECO:0000256" key="1">
    <source>
        <dbReference type="SAM" id="MobiDB-lite"/>
    </source>
</evidence>
<protein>
    <submittedName>
        <fullName evidence="2">Uncharacterized protein</fullName>
    </submittedName>
</protein>